<evidence type="ECO:0000313" key="1">
    <source>
        <dbReference type="EMBL" id="MBK9715942.1"/>
    </source>
</evidence>
<proteinExistence type="predicted"/>
<dbReference type="Proteomes" id="UP000808349">
    <property type="component" value="Unassembled WGS sequence"/>
</dbReference>
<protein>
    <recommendedName>
        <fullName evidence="3">Lipoprotein</fullName>
    </recommendedName>
</protein>
<sequence length="96" mass="10799">MKNILKNFLLLAVMGLLVSCGDLSKKIEEKLNELSNKTDHLDSLVNKEFDKVKSLDSLINFESDKIKALDSLVNKSSSRLDSIAKDKFNALKKIMN</sequence>
<comment type="caution">
    <text evidence="1">The sequence shown here is derived from an EMBL/GenBank/DDBJ whole genome shotgun (WGS) entry which is preliminary data.</text>
</comment>
<name>A0A9D7S691_9BACT</name>
<accession>A0A9D7S691</accession>
<evidence type="ECO:0008006" key="3">
    <source>
        <dbReference type="Google" id="ProtNLM"/>
    </source>
</evidence>
<gene>
    <name evidence="1" type="ORF">IPO85_00135</name>
</gene>
<organism evidence="1 2">
    <name type="scientific">Candidatus Defluviibacterium haderslevense</name>
    <dbReference type="NCBI Taxonomy" id="2981993"/>
    <lineage>
        <taxon>Bacteria</taxon>
        <taxon>Pseudomonadati</taxon>
        <taxon>Bacteroidota</taxon>
        <taxon>Saprospiria</taxon>
        <taxon>Saprospirales</taxon>
        <taxon>Saprospiraceae</taxon>
        <taxon>Candidatus Defluviibacterium</taxon>
    </lineage>
</organism>
<dbReference type="EMBL" id="JADKFW010000002">
    <property type="protein sequence ID" value="MBK9715942.1"/>
    <property type="molecule type" value="Genomic_DNA"/>
</dbReference>
<dbReference type="AlphaFoldDB" id="A0A9D7S691"/>
<dbReference type="PROSITE" id="PS51257">
    <property type="entry name" value="PROKAR_LIPOPROTEIN"/>
    <property type="match status" value="1"/>
</dbReference>
<reference evidence="1 2" key="1">
    <citation type="submission" date="2020-10" db="EMBL/GenBank/DDBJ databases">
        <title>Connecting structure to function with the recovery of over 1000 high-quality activated sludge metagenome-assembled genomes encoding full-length rRNA genes using long-read sequencing.</title>
        <authorList>
            <person name="Singleton C.M."/>
            <person name="Petriglieri F."/>
            <person name="Kristensen J.M."/>
            <person name="Kirkegaard R.H."/>
            <person name="Michaelsen T.Y."/>
            <person name="Andersen M.H."/>
            <person name="Karst S.M."/>
            <person name="Dueholm M.S."/>
            <person name="Nielsen P.H."/>
            <person name="Albertsen M."/>
        </authorList>
    </citation>
    <scope>NUCLEOTIDE SEQUENCE [LARGE SCALE GENOMIC DNA]</scope>
    <source>
        <strain evidence="1">Ribe_18-Q3-R11-54_BAT3C.373</strain>
    </source>
</reference>
<evidence type="ECO:0000313" key="2">
    <source>
        <dbReference type="Proteomes" id="UP000808349"/>
    </source>
</evidence>